<feature type="compositionally biased region" description="Polar residues" evidence="1">
    <location>
        <begin position="229"/>
        <end position="239"/>
    </location>
</feature>
<feature type="compositionally biased region" description="Low complexity" evidence="1">
    <location>
        <begin position="195"/>
        <end position="206"/>
    </location>
</feature>
<proteinExistence type="predicted"/>
<feature type="compositionally biased region" description="Acidic residues" evidence="1">
    <location>
        <begin position="185"/>
        <end position="194"/>
    </location>
</feature>
<sequence>MAVMAEIRRPPLLRLRFTARLISPARLKSSQQPKNPQPLCKKPFKNQINKIIDFKTRLLTQLDQQNRLKNAQYLGIGLPEHKPIPATNPVNQGSRGSNAGSAGRDNDSGDNSTTTELPPFDREKVALQIPNTFVGPAFNVVNGASQIIGNVLQNFAGRIARLIEALKPLFRLKLGIRSRKRETDADGEETDQESGDLGSDASAASEEVVKFSNTPTSPEAGDQPEKSNVKTSYTALSSS</sequence>
<feature type="region of interest" description="Disordered" evidence="1">
    <location>
        <begin position="179"/>
        <end position="239"/>
    </location>
</feature>
<dbReference type="EMBL" id="OU963863">
    <property type="protein sequence ID" value="CAH0383872.1"/>
    <property type="molecule type" value="Genomic_DNA"/>
</dbReference>
<evidence type="ECO:0000313" key="3">
    <source>
        <dbReference type="Proteomes" id="UP001152759"/>
    </source>
</evidence>
<evidence type="ECO:0000313" key="2">
    <source>
        <dbReference type="EMBL" id="CAH0383872.1"/>
    </source>
</evidence>
<name>A0A9P0A452_BEMTA</name>
<accession>A0A9P0A452</accession>
<dbReference type="Proteomes" id="UP001152759">
    <property type="component" value="Chromosome 2"/>
</dbReference>
<evidence type="ECO:0000256" key="1">
    <source>
        <dbReference type="SAM" id="MobiDB-lite"/>
    </source>
</evidence>
<organism evidence="2 3">
    <name type="scientific">Bemisia tabaci</name>
    <name type="common">Sweetpotato whitefly</name>
    <name type="synonym">Aleurodes tabaci</name>
    <dbReference type="NCBI Taxonomy" id="7038"/>
    <lineage>
        <taxon>Eukaryota</taxon>
        <taxon>Metazoa</taxon>
        <taxon>Ecdysozoa</taxon>
        <taxon>Arthropoda</taxon>
        <taxon>Hexapoda</taxon>
        <taxon>Insecta</taxon>
        <taxon>Pterygota</taxon>
        <taxon>Neoptera</taxon>
        <taxon>Paraneoptera</taxon>
        <taxon>Hemiptera</taxon>
        <taxon>Sternorrhyncha</taxon>
        <taxon>Aleyrodoidea</taxon>
        <taxon>Aleyrodidae</taxon>
        <taxon>Aleyrodinae</taxon>
        <taxon>Bemisia</taxon>
    </lineage>
</organism>
<dbReference type="AlphaFoldDB" id="A0A9P0A452"/>
<reference evidence="2" key="1">
    <citation type="submission" date="2021-12" db="EMBL/GenBank/DDBJ databases">
        <authorList>
            <person name="King R."/>
        </authorList>
    </citation>
    <scope>NUCLEOTIDE SEQUENCE</scope>
</reference>
<protein>
    <submittedName>
        <fullName evidence="2">Uncharacterized protein</fullName>
    </submittedName>
</protein>
<feature type="compositionally biased region" description="Low complexity" evidence="1">
    <location>
        <begin position="93"/>
        <end position="103"/>
    </location>
</feature>
<gene>
    <name evidence="2" type="ORF">BEMITA_LOCUS3275</name>
</gene>
<keyword evidence="3" id="KW-1185">Reference proteome</keyword>
<feature type="region of interest" description="Disordered" evidence="1">
    <location>
        <begin position="79"/>
        <end position="120"/>
    </location>
</feature>